<keyword evidence="2" id="KW-1185">Reference proteome</keyword>
<gene>
    <name evidence="1" type="ORF">CMMCAS07_17215</name>
</gene>
<evidence type="ECO:0000313" key="1">
    <source>
        <dbReference type="EMBL" id="OUE00641.1"/>
    </source>
</evidence>
<dbReference type="AlphaFoldDB" id="A0A251XE41"/>
<dbReference type="EMBL" id="MDHH01000006">
    <property type="protein sequence ID" value="OUE00641.1"/>
    <property type="molecule type" value="Genomic_DNA"/>
</dbReference>
<name>A0A251XE41_CLAMM</name>
<dbReference type="Proteomes" id="UP000195062">
    <property type="component" value="Unassembled WGS sequence"/>
</dbReference>
<sequence length="110" mass="11640">MQVLRSTSPNTSAFTSLRCSGAPKPMPFLPARWLMMSSSPANAPATMNSTLVVSTWMNSWCGCLRPPCGGTEATVPSRIFSSACCTPSPDTSRVMLGFSALRAILSTSSM</sequence>
<organism evidence="1 2">
    <name type="scientific">Clavibacter michiganensis subsp. michiganensis</name>
    <dbReference type="NCBI Taxonomy" id="33013"/>
    <lineage>
        <taxon>Bacteria</taxon>
        <taxon>Bacillati</taxon>
        <taxon>Actinomycetota</taxon>
        <taxon>Actinomycetes</taxon>
        <taxon>Micrococcales</taxon>
        <taxon>Microbacteriaceae</taxon>
        <taxon>Clavibacter</taxon>
    </lineage>
</organism>
<reference evidence="1 2" key="1">
    <citation type="submission" date="2016-08" db="EMBL/GenBank/DDBJ databases">
        <title>Genome sequence of Clavibacter michiganensis subsp. michiganensis strain CASJ007.</title>
        <authorList>
            <person name="Thapa S.P."/>
            <person name="Coaker G."/>
        </authorList>
    </citation>
    <scope>NUCLEOTIDE SEQUENCE [LARGE SCALE GENOMIC DNA]</scope>
    <source>
        <strain evidence="1">CASJ007</strain>
    </source>
</reference>
<protein>
    <submittedName>
        <fullName evidence="1">Uncharacterized protein</fullName>
    </submittedName>
</protein>
<evidence type="ECO:0000313" key="2">
    <source>
        <dbReference type="Proteomes" id="UP000195062"/>
    </source>
</evidence>
<accession>A0A251XE41</accession>
<proteinExistence type="predicted"/>
<comment type="caution">
    <text evidence="1">The sequence shown here is derived from an EMBL/GenBank/DDBJ whole genome shotgun (WGS) entry which is preliminary data.</text>
</comment>